<protein>
    <recommendedName>
        <fullName evidence="3 14">Telomerase reverse transcriptase</fullName>
        <ecNumber evidence="2 14">2.7.7.49</ecNumber>
    </recommendedName>
    <alternativeName>
        <fullName evidence="12 14">Telomerase catalytic subunit</fullName>
    </alternativeName>
</protein>
<evidence type="ECO:0000256" key="8">
    <source>
        <dbReference type="ARBA" id="ARBA00022842"/>
    </source>
</evidence>
<dbReference type="Proteomes" id="UP000663860">
    <property type="component" value="Unassembled WGS sequence"/>
</dbReference>
<dbReference type="AlphaFoldDB" id="A0A815ECB5"/>
<organism evidence="16 17">
    <name type="scientific">Adineta steineri</name>
    <dbReference type="NCBI Taxonomy" id="433720"/>
    <lineage>
        <taxon>Eukaryota</taxon>
        <taxon>Metazoa</taxon>
        <taxon>Spiralia</taxon>
        <taxon>Gnathifera</taxon>
        <taxon>Rotifera</taxon>
        <taxon>Eurotatoria</taxon>
        <taxon>Bdelloidea</taxon>
        <taxon>Adinetida</taxon>
        <taxon>Adinetidae</taxon>
        <taxon>Adineta</taxon>
    </lineage>
</organism>
<dbReference type="EC" id="2.7.7.49" evidence="2 14"/>
<evidence type="ECO:0000256" key="2">
    <source>
        <dbReference type="ARBA" id="ARBA00012493"/>
    </source>
</evidence>
<evidence type="ECO:0000256" key="10">
    <source>
        <dbReference type="ARBA" id="ARBA00022918"/>
    </source>
</evidence>
<dbReference type="Gene3D" id="1.10.132.70">
    <property type="match status" value="1"/>
</dbReference>
<dbReference type="PRINTS" id="PR01365">
    <property type="entry name" value="TELOMERASERT"/>
</dbReference>
<comment type="catalytic activity">
    <reaction evidence="13 14">
        <text>DNA(n) + a 2'-deoxyribonucleoside 5'-triphosphate = DNA(n+1) + diphosphate</text>
        <dbReference type="Rhea" id="RHEA:22508"/>
        <dbReference type="Rhea" id="RHEA-COMP:17339"/>
        <dbReference type="Rhea" id="RHEA-COMP:17340"/>
        <dbReference type="ChEBI" id="CHEBI:33019"/>
        <dbReference type="ChEBI" id="CHEBI:61560"/>
        <dbReference type="ChEBI" id="CHEBI:173112"/>
        <dbReference type="EC" id="2.7.7.49"/>
    </reaction>
</comment>
<feature type="domain" description="Reverse transcriptase" evidence="15">
    <location>
        <begin position="456"/>
        <end position="779"/>
    </location>
</feature>
<dbReference type="GO" id="GO:0046872">
    <property type="term" value="F:metal ion binding"/>
    <property type="evidence" value="ECO:0007669"/>
    <property type="project" value="UniProtKB-KW"/>
</dbReference>
<dbReference type="InterPro" id="IPR003545">
    <property type="entry name" value="Telomerase_RT"/>
</dbReference>
<dbReference type="GO" id="GO:0042162">
    <property type="term" value="F:telomeric DNA binding"/>
    <property type="evidence" value="ECO:0007669"/>
    <property type="project" value="TreeGrafter"/>
</dbReference>
<dbReference type="SMART" id="SM00975">
    <property type="entry name" value="Telomerase_RBD"/>
    <property type="match status" value="1"/>
</dbReference>
<keyword evidence="8 14" id="KW-0460">Magnesium</keyword>
<dbReference type="GO" id="GO:0000781">
    <property type="term" value="C:chromosome, telomeric region"/>
    <property type="evidence" value="ECO:0007669"/>
    <property type="project" value="UniProtKB-SubCell"/>
</dbReference>
<reference evidence="16" key="1">
    <citation type="submission" date="2021-02" db="EMBL/GenBank/DDBJ databases">
        <authorList>
            <person name="Nowell W R."/>
        </authorList>
    </citation>
    <scope>NUCLEOTIDE SEQUENCE</scope>
</reference>
<keyword evidence="9 14" id="KW-0779">Telomere</keyword>
<gene>
    <name evidence="16" type="ORF">IZO911_LOCUS34446</name>
</gene>
<evidence type="ECO:0000256" key="6">
    <source>
        <dbReference type="ARBA" id="ARBA00022695"/>
    </source>
</evidence>
<evidence type="ECO:0000313" key="16">
    <source>
        <dbReference type="EMBL" id="CAF1308131.1"/>
    </source>
</evidence>
<dbReference type="PROSITE" id="PS50878">
    <property type="entry name" value="RT_POL"/>
    <property type="match status" value="1"/>
</dbReference>
<dbReference type="Pfam" id="PF12009">
    <property type="entry name" value="Telomerase_RBD"/>
    <property type="match status" value="1"/>
</dbReference>
<keyword evidence="10 14" id="KW-0695">RNA-directed DNA polymerase</keyword>
<evidence type="ECO:0000256" key="4">
    <source>
        <dbReference type="ARBA" id="ARBA00022454"/>
    </source>
</evidence>
<evidence type="ECO:0000256" key="9">
    <source>
        <dbReference type="ARBA" id="ARBA00022895"/>
    </source>
</evidence>
<keyword evidence="6 14" id="KW-0548">Nucleotidyltransferase</keyword>
<comment type="subcellular location">
    <subcellularLocation>
        <location evidence="14">Nucleus</location>
    </subcellularLocation>
    <subcellularLocation>
        <location evidence="14">Chromosome</location>
        <location evidence="14">Telomere</location>
    </subcellularLocation>
</comment>
<evidence type="ECO:0000256" key="7">
    <source>
        <dbReference type="ARBA" id="ARBA00022723"/>
    </source>
</evidence>
<dbReference type="InterPro" id="IPR000477">
    <property type="entry name" value="RT_dom"/>
</dbReference>
<comment type="function">
    <text evidence="14">Telomerase is a ribonucleoprotein enzyme essential for the replication of chromosome termini in most eukaryotes. It elongates telomeres. It is a reverse transcriptase that adds simple sequence repeats to chromosome ends by copying a template sequence within the RNA component of the enzyme.</text>
</comment>
<comment type="similarity">
    <text evidence="1 14">Belongs to the reverse transcriptase family. Telomerase subfamily.</text>
</comment>
<accession>A0A815ECB5</accession>
<evidence type="ECO:0000259" key="15">
    <source>
        <dbReference type="PROSITE" id="PS50878"/>
    </source>
</evidence>
<dbReference type="InterPro" id="IPR021891">
    <property type="entry name" value="Telomerase_RBD"/>
</dbReference>
<name>A0A815ECB5_9BILA</name>
<proteinExistence type="inferred from homology"/>
<dbReference type="PANTHER" id="PTHR12066">
    <property type="entry name" value="TELOMERASE REVERSE TRANSCRIPTASE"/>
    <property type="match status" value="1"/>
</dbReference>
<dbReference type="PANTHER" id="PTHR12066:SF0">
    <property type="entry name" value="TELOMERASE REVERSE TRANSCRIPTASE"/>
    <property type="match status" value="1"/>
</dbReference>
<keyword evidence="4 14" id="KW-0158">Chromosome</keyword>
<dbReference type="GO" id="GO:0000333">
    <property type="term" value="C:telomerase catalytic core complex"/>
    <property type="evidence" value="ECO:0007669"/>
    <property type="project" value="TreeGrafter"/>
</dbReference>
<keyword evidence="5 14" id="KW-0808">Transferase</keyword>
<evidence type="ECO:0000256" key="3">
    <source>
        <dbReference type="ARBA" id="ARBA00016182"/>
    </source>
</evidence>
<evidence type="ECO:0000256" key="13">
    <source>
        <dbReference type="ARBA" id="ARBA00048173"/>
    </source>
</evidence>
<dbReference type="GO" id="GO:0007004">
    <property type="term" value="P:telomere maintenance via telomerase"/>
    <property type="evidence" value="ECO:0007669"/>
    <property type="project" value="TreeGrafter"/>
</dbReference>
<keyword evidence="11 14" id="KW-0539">Nucleus</keyword>
<dbReference type="GO" id="GO:0070034">
    <property type="term" value="F:telomerase RNA binding"/>
    <property type="evidence" value="ECO:0007669"/>
    <property type="project" value="TreeGrafter"/>
</dbReference>
<evidence type="ECO:0000256" key="11">
    <source>
        <dbReference type="ARBA" id="ARBA00023242"/>
    </source>
</evidence>
<evidence type="ECO:0000256" key="14">
    <source>
        <dbReference type="RuleBase" id="RU365061"/>
    </source>
</evidence>
<evidence type="ECO:0000256" key="1">
    <source>
        <dbReference type="ARBA" id="ARBA00008001"/>
    </source>
</evidence>
<evidence type="ECO:0000256" key="12">
    <source>
        <dbReference type="ARBA" id="ARBA00032044"/>
    </source>
</evidence>
<dbReference type="GO" id="GO:0003720">
    <property type="term" value="F:telomerase activity"/>
    <property type="evidence" value="ECO:0007669"/>
    <property type="project" value="InterPro"/>
</dbReference>
<keyword evidence="7 14" id="KW-0479">Metal-binding</keyword>
<comment type="caution">
    <text evidence="16">The sequence shown here is derived from an EMBL/GenBank/DDBJ whole genome shotgun (WGS) entry which is preliminary data.</text>
</comment>
<evidence type="ECO:0000313" key="17">
    <source>
        <dbReference type="Proteomes" id="UP000663860"/>
    </source>
</evidence>
<sequence length="966" mass="116453">MNILKTNYSELVSLHQLIPNLDSTTRNQFRGIYFTKKMTTYQISQWNEILQRKSFINNSDNHIFISNLLMNCYNKNRSNILLTNIDIKNNKALNNHDYISKNSLLSHLCLSYIWIERRKILSDEALIYLLSEFTLIECLTRRRQLFIQLSGTYESFYSLPYYIMRKSHEKNEANLKLNKMNTRKRTIQFHLHATKQGQQAHLTDLYGTLLPTHLVHYHVSKFERFDIYHSIEKSYNGQMFVEAMFTSEFSKTFFNHRPKEEVEQIRENLIPIFEQFRINHRQFYLRRRTRLPLSYTHHHIPEPTATLDQLISLTTPVSTIQKFIRVWLKHVLPVELFGSKFNYKLFIYRMCFFIQLPRTQQYSLGEVIRKFKFKQFQWTKIQKNLPPLVCQLYVCHLIYYLIYYVFILLRSYFYATEGSSPSHPLVLVFYRHKIWHAIQTKSRQDLIVKACAPTVQQEYIKDCEDICYSWKVRFVPKTASVRYLACVQEGINTKENINHLKYTNEILKYLRRHNKNLLGIATFNRVEMHKRWQVFCQNAPEIDESNMTYFLRSDVSCFYDSINLDYLDKAVVEFLDKCEFDYNLYIHTIYKTQYRNGRIIRKRTLYWVGKENEQMCEIMSDDSKPINNGIFHDMIIHEGHIEIYNKIKLLKYIRAQLFNSYLYTRHSTTLPIKTYHRTRGINHGLRIASMLGQIYLNKIDNDINFSPLFDEFAVRHEDDLLIISPHRYRLRRIKLNMNKKLNELHQINNPLKNSLKTKTNIRHKTMNKIRPVEYWGSLVDIQSRQIYVSINPNENIQKKLNHLTIKVTREPGYYIRHSLLNALSLRSHSYYFDRLYTTNKTLLKNFYALSCYYLKRLHSICIRFIQIYSYKYIRSKSLFLFRTIRSALRMLIKKAFIFNKRSIKLINQCKYVFFISCIRLVKQHRHLFQNDIIAKRFSHMARKLKYLNKTQKYEIKKTIGFKQLKM</sequence>
<dbReference type="EMBL" id="CAJNOE010000680">
    <property type="protein sequence ID" value="CAF1308131.1"/>
    <property type="molecule type" value="Genomic_DNA"/>
</dbReference>
<evidence type="ECO:0000256" key="5">
    <source>
        <dbReference type="ARBA" id="ARBA00022679"/>
    </source>
</evidence>